<dbReference type="Proteomes" id="UP000054279">
    <property type="component" value="Unassembled WGS sequence"/>
</dbReference>
<keyword evidence="3" id="KW-1185">Reference proteome</keyword>
<evidence type="ECO:0000313" key="2">
    <source>
        <dbReference type="EMBL" id="KIJ40540.1"/>
    </source>
</evidence>
<feature type="non-terminal residue" evidence="2">
    <location>
        <position position="1"/>
    </location>
</feature>
<dbReference type="HOGENOM" id="CLU_146882_0_0_1"/>
<gene>
    <name evidence="2" type="ORF">M422DRAFT_82927</name>
</gene>
<sequence>ELQWKTGVEKIERKMIEYREVVDRSGSPTEKAGAAENVATAMEEAAESHTDPKVKKYLKKKAIKFREAKTDEERDSVLMDIGKGISLLLMTPFALVGAALLAAGMILDGVAKIAKGIGKL</sequence>
<feature type="transmembrane region" description="Helical" evidence="1">
    <location>
        <begin position="85"/>
        <end position="107"/>
    </location>
</feature>
<keyword evidence="1" id="KW-0812">Transmembrane</keyword>
<keyword evidence="1" id="KW-1133">Transmembrane helix</keyword>
<reference evidence="2 3" key="1">
    <citation type="submission" date="2014-06" db="EMBL/GenBank/DDBJ databases">
        <title>Evolutionary Origins and Diversification of the Mycorrhizal Mutualists.</title>
        <authorList>
            <consortium name="DOE Joint Genome Institute"/>
            <consortium name="Mycorrhizal Genomics Consortium"/>
            <person name="Kohler A."/>
            <person name="Kuo A."/>
            <person name="Nagy L.G."/>
            <person name="Floudas D."/>
            <person name="Copeland A."/>
            <person name="Barry K.W."/>
            <person name="Cichocki N."/>
            <person name="Veneault-Fourrey C."/>
            <person name="LaButti K."/>
            <person name="Lindquist E.A."/>
            <person name="Lipzen A."/>
            <person name="Lundell T."/>
            <person name="Morin E."/>
            <person name="Murat C."/>
            <person name="Riley R."/>
            <person name="Ohm R."/>
            <person name="Sun H."/>
            <person name="Tunlid A."/>
            <person name="Henrissat B."/>
            <person name="Grigoriev I.V."/>
            <person name="Hibbett D.S."/>
            <person name="Martin F."/>
        </authorList>
    </citation>
    <scope>NUCLEOTIDE SEQUENCE [LARGE SCALE GENOMIC DNA]</scope>
    <source>
        <strain evidence="2 3">SS14</strain>
    </source>
</reference>
<name>A0A0C9VQM6_SPHS4</name>
<keyword evidence="1" id="KW-0472">Membrane</keyword>
<proteinExistence type="predicted"/>
<accession>A0A0C9VQM6</accession>
<organism evidence="2 3">
    <name type="scientific">Sphaerobolus stellatus (strain SS14)</name>
    <dbReference type="NCBI Taxonomy" id="990650"/>
    <lineage>
        <taxon>Eukaryota</taxon>
        <taxon>Fungi</taxon>
        <taxon>Dikarya</taxon>
        <taxon>Basidiomycota</taxon>
        <taxon>Agaricomycotina</taxon>
        <taxon>Agaricomycetes</taxon>
        <taxon>Phallomycetidae</taxon>
        <taxon>Geastrales</taxon>
        <taxon>Sphaerobolaceae</taxon>
        <taxon>Sphaerobolus</taxon>
    </lineage>
</organism>
<dbReference type="AlphaFoldDB" id="A0A0C9VQM6"/>
<evidence type="ECO:0000313" key="3">
    <source>
        <dbReference type="Proteomes" id="UP000054279"/>
    </source>
</evidence>
<evidence type="ECO:0000256" key="1">
    <source>
        <dbReference type="SAM" id="Phobius"/>
    </source>
</evidence>
<dbReference type="EMBL" id="KN837143">
    <property type="protein sequence ID" value="KIJ40540.1"/>
    <property type="molecule type" value="Genomic_DNA"/>
</dbReference>
<protein>
    <submittedName>
        <fullName evidence="2">Uncharacterized protein</fullName>
    </submittedName>
</protein>
<feature type="non-terminal residue" evidence="2">
    <location>
        <position position="120"/>
    </location>
</feature>